<dbReference type="EMBL" id="CP054836">
    <property type="protein sequence ID" value="QKV19701.1"/>
    <property type="molecule type" value="Genomic_DNA"/>
</dbReference>
<dbReference type="InterPro" id="IPR017871">
    <property type="entry name" value="ABC_transporter-like_CS"/>
</dbReference>
<evidence type="ECO:0000256" key="3">
    <source>
        <dbReference type="ARBA" id="ARBA00022741"/>
    </source>
</evidence>
<keyword evidence="7" id="KW-1185">Reference proteome</keyword>
<dbReference type="PANTHER" id="PTHR43553:SF11">
    <property type="entry name" value="ABC TRANSPORTER ATP-BINDING_PERMEASE PROTEIN YOJI"/>
    <property type="match status" value="1"/>
</dbReference>
<evidence type="ECO:0000313" key="7">
    <source>
        <dbReference type="Proteomes" id="UP000509367"/>
    </source>
</evidence>
<evidence type="ECO:0000256" key="4">
    <source>
        <dbReference type="ARBA" id="ARBA00022840"/>
    </source>
</evidence>
<dbReference type="AlphaFoldDB" id="A0A6N1VFL1"/>
<dbReference type="GO" id="GO:0016887">
    <property type="term" value="F:ATP hydrolysis activity"/>
    <property type="evidence" value="ECO:0007669"/>
    <property type="project" value="InterPro"/>
</dbReference>
<dbReference type="SMART" id="SM00382">
    <property type="entry name" value="AAA"/>
    <property type="match status" value="2"/>
</dbReference>
<dbReference type="InterPro" id="IPR027417">
    <property type="entry name" value="P-loop_NTPase"/>
</dbReference>
<dbReference type="PROSITE" id="PS00211">
    <property type="entry name" value="ABC_TRANSPORTER_1"/>
    <property type="match status" value="2"/>
</dbReference>
<dbReference type="KEGG" id="orm:HTY61_15190"/>
<name>A0A6N1VFL1_9HYPH</name>
<dbReference type="GO" id="GO:0042626">
    <property type="term" value="F:ATPase-coupled transmembrane transporter activity"/>
    <property type="evidence" value="ECO:0007669"/>
    <property type="project" value="TreeGrafter"/>
</dbReference>
<dbReference type="GO" id="GO:0043190">
    <property type="term" value="C:ATP-binding cassette (ABC) transporter complex"/>
    <property type="evidence" value="ECO:0007669"/>
    <property type="project" value="TreeGrafter"/>
</dbReference>
<dbReference type="InterPro" id="IPR050095">
    <property type="entry name" value="ECF_ABC_transporter_ATP-bd"/>
</dbReference>
<organism evidence="6 7">
    <name type="scientific">Oricola thermophila</name>
    <dbReference type="NCBI Taxonomy" id="2742145"/>
    <lineage>
        <taxon>Bacteria</taxon>
        <taxon>Pseudomonadati</taxon>
        <taxon>Pseudomonadota</taxon>
        <taxon>Alphaproteobacteria</taxon>
        <taxon>Hyphomicrobiales</taxon>
        <taxon>Ahrensiaceae</taxon>
        <taxon>Oricola</taxon>
    </lineage>
</organism>
<dbReference type="PANTHER" id="PTHR43553">
    <property type="entry name" value="HEAVY METAL TRANSPORTER"/>
    <property type="match status" value="1"/>
</dbReference>
<dbReference type="GO" id="GO:0005524">
    <property type="term" value="F:ATP binding"/>
    <property type="evidence" value="ECO:0007669"/>
    <property type="project" value="UniProtKB-KW"/>
</dbReference>
<evidence type="ECO:0000313" key="6">
    <source>
        <dbReference type="EMBL" id="QKV19701.1"/>
    </source>
</evidence>
<dbReference type="PROSITE" id="PS50893">
    <property type="entry name" value="ABC_TRANSPORTER_2"/>
    <property type="match status" value="2"/>
</dbReference>
<dbReference type="Proteomes" id="UP000509367">
    <property type="component" value="Chromosome"/>
</dbReference>
<dbReference type="InterPro" id="IPR003593">
    <property type="entry name" value="AAA+_ATPase"/>
</dbReference>
<keyword evidence="4 6" id="KW-0067">ATP-binding</keyword>
<evidence type="ECO:0000256" key="2">
    <source>
        <dbReference type="ARBA" id="ARBA00022448"/>
    </source>
</evidence>
<dbReference type="RefSeq" id="WP_175277592.1">
    <property type="nucleotide sequence ID" value="NZ_CP054836.1"/>
</dbReference>
<dbReference type="Pfam" id="PF00005">
    <property type="entry name" value="ABC_tran"/>
    <property type="match status" value="2"/>
</dbReference>
<feature type="domain" description="ABC transporter" evidence="5">
    <location>
        <begin position="12"/>
        <end position="252"/>
    </location>
</feature>
<dbReference type="Gene3D" id="3.40.50.300">
    <property type="entry name" value="P-loop containing nucleotide triphosphate hydrolases"/>
    <property type="match status" value="2"/>
</dbReference>
<feature type="domain" description="ABC transporter" evidence="5">
    <location>
        <begin position="317"/>
        <end position="536"/>
    </location>
</feature>
<evidence type="ECO:0000256" key="1">
    <source>
        <dbReference type="ARBA" id="ARBA00005417"/>
    </source>
</evidence>
<reference evidence="6 7" key="1">
    <citation type="submission" date="2020-06" db="EMBL/GenBank/DDBJ databases">
        <title>Oricola thermophila sp. nov. isolated from a tidal sediments.</title>
        <authorList>
            <person name="Kwon K.K."/>
            <person name="Yang S.-H."/>
            <person name="Park M.-J."/>
        </authorList>
    </citation>
    <scope>NUCLEOTIDE SEQUENCE [LARGE SCALE GENOMIC DNA]</scope>
    <source>
        <strain evidence="6 7">MEBiC13590</strain>
    </source>
</reference>
<dbReference type="InterPro" id="IPR015856">
    <property type="entry name" value="ABC_transpr_CbiO/EcfA_su"/>
</dbReference>
<dbReference type="CDD" id="cd03225">
    <property type="entry name" value="ABC_cobalt_CbiO_domain1"/>
    <property type="match status" value="2"/>
</dbReference>
<evidence type="ECO:0000259" key="5">
    <source>
        <dbReference type="PROSITE" id="PS50893"/>
    </source>
</evidence>
<dbReference type="SUPFAM" id="SSF52540">
    <property type="entry name" value="P-loop containing nucleoside triphosphate hydrolases"/>
    <property type="match status" value="2"/>
</dbReference>
<dbReference type="InterPro" id="IPR003439">
    <property type="entry name" value="ABC_transporter-like_ATP-bd"/>
</dbReference>
<sequence length="552" mass="57290">MTCARPEPDAAAEWREVAVRYPYRAADAVGPVSLRLHRGERVLLMGPTGSGKSTLLNALTGIVPGIVPARVVGDVRLDGEPVSARPPSGWSDRVARLFQDPEQTLCGMRVGDEIAFALENRALPEDEIRRRVAAAMHRAGLAEDMLSRRTAALSGGERQLVALAAAIAQDAPLFIADEPTAHLAPAAAERFRALLREDRRERTFVVVDHRIDELVEDIDRVVVVGRDGRVAADGPPGPLFRSRRADLEALGVALPVAAALDARLAGAGLAPESPPLTVGQALAGIPPGRESAAAPAIRAFLDGRVAAPAGAPGAPVARLEGGACAPLFGPVVLRGIDLEIRVGEAVAILGANGAGKSTLAASLAGLLRLKEGRRHGPTGGMAFQNPESQFVGGSVLEELEQAQDRALPRDERRAAALRDLSAWGLDGLAGAHPFELSQGQKRRLALATLSASGRWPLLVLDEPTAGLDAAGAAMVARAIAAFRARGRAVALVTHDTGFALAACPRAVIVGEGAILADGPAPRLLADAPLLARAGLAPPAIGPALAWREAVPC</sequence>
<accession>A0A6N1VFL1</accession>
<proteinExistence type="inferred from homology"/>
<protein>
    <submittedName>
        <fullName evidence="6">ABC transporter ATP-binding protein</fullName>
    </submittedName>
</protein>
<keyword evidence="3" id="KW-0547">Nucleotide-binding</keyword>
<gene>
    <name evidence="6" type="ORF">HTY61_15190</name>
</gene>
<comment type="similarity">
    <text evidence="1">Belongs to the ABC transporter superfamily.</text>
</comment>
<keyword evidence="2" id="KW-0813">Transport</keyword>